<reference evidence="3" key="1">
    <citation type="submission" date="2017-04" db="EMBL/GenBank/DDBJ databases">
        <authorList>
            <person name="Porter S."/>
            <person name="Friesen M.L."/>
            <person name="Faber-Hammond J."/>
        </authorList>
    </citation>
    <scope>NUCLEOTIDE SEQUENCE</scope>
    <source>
        <strain evidence="3">Str16</strain>
    </source>
</reference>
<dbReference type="OMA" id="ADEHMIQ"/>
<accession>A0A508WMZ9</accession>
<gene>
    <name evidence="3" type="ORF">BMJ33_12960</name>
    <name evidence="4" type="ORF">EMEDMD4_10121</name>
</gene>
<proteinExistence type="predicted"/>
<dbReference type="EMBL" id="CABFNB010000001">
    <property type="protein sequence ID" value="VTZ58945.1"/>
    <property type="molecule type" value="Genomic_DNA"/>
</dbReference>
<evidence type="ECO:0000313" key="4">
    <source>
        <dbReference type="EMBL" id="VTZ58945.1"/>
    </source>
</evidence>
<dbReference type="GeneID" id="61611216"/>
<feature type="region of interest" description="Disordered" evidence="1">
    <location>
        <begin position="1"/>
        <end position="28"/>
    </location>
</feature>
<sequence length="228" mass="23539">MNKIDGNDQSSAGSLRDGAPAETADPRPASREHIWRRLFYGAAGVLVLGSAAAAVMYYQGVIGLSASSGGSGQAAETKDRLSTSVFARHMHQAGMKKCTTVFPLLGDLLVAGSRHSARTYWNAEEADAHMVQTLVGLDYRTPGYQGSAGGLIFAAPLPNGGCEGAMVRIAPFAKSCKDMVSLLPKGSAPADNLSGVQTYALGNGQGQAMLIPVGDAHCIAVSTTALAQ</sequence>
<keyword evidence="2" id="KW-0812">Transmembrane</keyword>
<dbReference type="Proteomes" id="UP000507954">
    <property type="component" value="Unassembled WGS sequence"/>
</dbReference>
<dbReference type="RefSeq" id="WP_011974301.1">
    <property type="nucleotide sequence ID" value="NZ_ATYC01000022.1"/>
</dbReference>
<reference evidence="3 5" key="2">
    <citation type="journal article" date="2018" name="FEMS Microbiol. Ecol.">
        <title>Co-invading symbiotic mutualists of Medicago polymorpha retain high ancestral diversity and contain diverse accessory genomes.</title>
        <authorList>
            <person name="Porter S.S."/>
            <person name="Faber-Hammond J.J."/>
            <person name="Friesen M.L."/>
        </authorList>
    </citation>
    <scope>NUCLEOTIDE SEQUENCE [LARGE SCALE GENOMIC DNA]</scope>
    <source>
        <strain evidence="3 5">Str16</strain>
    </source>
</reference>
<keyword evidence="2" id="KW-0472">Membrane</keyword>
<evidence type="ECO:0000256" key="1">
    <source>
        <dbReference type="SAM" id="MobiDB-lite"/>
    </source>
</evidence>
<evidence type="ECO:0000313" key="5">
    <source>
        <dbReference type="Proteomes" id="UP001190825"/>
    </source>
</evidence>
<keyword evidence="5" id="KW-1185">Reference proteome</keyword>
<organism evidence="4">
    <name type="scientific">Sinorhizobium medicae</name>
    <dbReference type="NCBI Taxonomy" id="110321"/>
    <lineage>
        <taxon>Bacteria</taxon>
        <taxon>Pseudomonadati</taxon>
        <taxon>Pseudomonadota</taxon>
        <taxon>Alphaproteobacteria</taxon>
        <taxon>Hyphomicrobiales</taxon>
        <taxon>Rhizobiaceae</taxon>
        <taxon>Sinorhizobium/Ensifer group</taxon>
        <taxon>Sinorhizobium</taxon>
    </lineage>
</organism>
<name>A0A508WMZ9_9HYPH</name>
<protein>
    <submittedName>
        <fullName evidence="4">Uncharacterized protein</fullName>
    </submittedName>
</protein>
<keyword evidence="2" id="KW-1133">Transmembrane helix</keyword>
<dbReference type="EMBL" id="NBUC01000067">
    <property type="protein sequence ID" value="PLU03808.1"/>
    <property type="molecule type" value="Genomic_DNA"/>
</dbReference>
<feature type="transmembrane region" description="Helical" evidence="2">
    <location>
        <begin position="38"/>
        <end position="58"/>
    </location>
</feature>
<evidence type="ECO:0000256" key="2">
    <source>
        <dbReference type="SAM" id="Phobius"/>
    </source>
</evidence>
<dbReference type="AlphaFoldDB" id="A0A508WMZ9"/>
<reference evidence="4" key="3">
    <citation type="submission" date="2019-06" db="EMBL/GenBank/DDBJ databases">
        <authorList>
            <person name="Le Quere A."/>
            <person name="Colella S."/>
        </authorList>
    </citation>
    <scope>NUCLEOTIDE SEQUENCE</scope>
    <source>
        <strain evidence="4">EmedicaeMD41</strain>
    </source>
</reference>
<evidence type="ECO:0000313" key="3">
    <source>
        <dbReference type="EMBL" id="PLU03808.1"/>
    </source>
</evidence>
<dbReference type="Proteomes" id="UP001190825">
    <property type="component" value="Unassembled WGS sequence"/>
</dbReference>